<dbReference type="EMBL" id="CATOUU010000511">
    <property type="protein sequence ID" value="CAI9932223.1"/>
    <property type="molecule type" value="Genomic_DNA"/>
</dbReference>
<gene>
    <name evidence="6" type="ORF">HINF_LOCUS10126</name>
    <name evidence="2" type="ORF">HINF_LOCUS19868</name>
    <name evidence="5" type="ORF">HINF_LOCUS3695</name>
    <name evidence="3" type="ORF">HINF_LOCUS49612</name>
    <name evidence="4" type="ORF">HINF_LOCUS64689</name>
    <name evidence="7" type="ORF">HINF_LOCUS75347</name>
</gene>
<dbReference type="Pfam" id="PF07004">
    <property type="entry name" value="SHIPPO-rpt"/>
    <property type="match status" value="4"/>
</dbReference>
<protein>
    <submittedName>
        <fullName evidence="4">SHIPPO 1-like protein</fullName>
    </submittedName>
    <submittedName>
        <fullName evidence="5">SHIPPO_1-like protein</fullName>
    </submittedName>
</protein>
<evidence type="ECO:0000313" key="5">
    <source>
        <dbReference type="EMBL" id="CAL5976196.1"/>
    </source>
</evidence>
<dbReference type="EMBL" id="CAXDID020000664">
    <property type="protein sequence ID" value="CAL6109232.1"/>
    <property type="molecule type" value="Genomic_DNA"/>
</dbReference>
<dbReference type="EMBL" id="CATOUU010000952">
    <property type="protein sequence ID" value="CAI9961967.1"/>
    <property type="molecule type" value="Genomic_DNA"/>
</dbReference>
<evidence type="ECO:0000313" key="7">
    <source>
        <dbReference type="EMBL" id="CAL6109232.1"/>
    </source>
</evidence>
<proteinExistence type="predicted"/>
<reference evidence="5 8" key="2">
    <citation type="submission" date="2024-07" db="EMBL/GenBank/DDBJ databases">
        <authorList>
            <person name="Akdeniz Z."/>
        </authorList>
    </citation>
    <scope>NUCLEOTIDE SEQUENCE [LARGE SCALE GENOMIC DNA]</scope>
</reference>
<evidence type="ECO:0000256" key="1">
    <source>
        <dbReference type="SAM" id="MobiDB-lite"/>
    </source>
</evidence>
<keyword evidence="8" id="KW-1185">Reference proteome</keyword>
<evidence type="ECO:0000313" key="4">
    <source>
        <dbReference type="EMBL" id="CAI9977044.1"/>
    </source>
</evidence>
<reference evidence="4" key="1">
    <citation type="submission" date="2023-06" db="EMBL/GenBank/DDBJ databases">
        <authorList>
            <person name="Kurt Z."/>
        </authorList>
    </citation>
    <scope>NUCLEOTIDE SEQUENCE</scope>
</reference>
<dbReference type="EMBL" id="CATOUU010001177">
    <property type="protein sequence ID" value="CAI9977044.1"/>
    <property type="molecule type" value="Genomic_DNA"/>
</dbReference>
<dbReference type="PANTHER" id="PTHR21580">
    <property type="entry name" value="SHIPPO-1-RELATED"/>
    <property type="match status" value="1"/>
</dbReference>
<dbReference type="InterPro" id="IPR051291">
    <property type="entry name" value="CIMAP"/>
</dbReference>
<evidence type="ECO:0000313" key="8">
    <source>
        <dbReference type="Proteomes" id="UP001642409"/>
    </source>
</evidence>
<feature type="region of interest" description="Disordered" evidence="1">
    <location>
        <begin position="1"/>
        <end position="50"/>
    </location>
</feature>
<dbReference type="AlphaFoldDB" id="A0AA86RS72"/>
<dbReference type="PANTHER" id="PTHR21580:SF28">
    <property type="entry name" value="BOREALIN N-TERMINAL DOMAIN-CONTAINING PROTEIN-RELATED"/>
    <property type="match status" value="1"/>
</dbReference>
<dbReference type="Proteomes" id="UP001642409">
    <property type="component" value="Unassembled WGS sequence"/>
</dbReference>
<dbReference type="EMBL" id="CAXDID020000007">
    <property type="protein sequence ID" value="CAL5976196.1"/>
    <property type="molecule type" value="Genomic_DNA"/>
</dbReference>
<name>A0AA86RS72_9EUKA</name>
<sequence>MADIEDLPNLFVPGPGSYNPNYTRAPSPQFSFGQRTTTQKISSQEAIPPPNKYHIKSQFDQMEGTGISFGSRHKEVLHNNVPGPGTYKTFSPRSPIQFTFRGRTNLPGVADYDVAHNQNAPSPTKYNIASKIKDNKITIRDKLPAKIKPTSPGPAQFMLKKRAVSPSFTFRGRTDDLIEKRAHEAVNLGPTSYNLPSTFNTGQGFTFTSKPKRRGCNAFCD</sequence>
<evidence type="ECO:0000313" key="3">
    <source>
        <dbReference type="EMBL" id="CAI9961967.1"/>
    </source>
</evidence>
<feature type="compositionally biased region" description="Polar residues" evidence="1">
    <location>
        <begin position="18"/>
        <end position="45"/>
    </location>
</feature>
<organism evidence="4">
    <name type="scientific">Hexamita inflata</name>
    <dbReference type="NCBI Taxonomy" id="28002"/>
    <lineage>
        <taxon>Eukaryota</taxon>
        <taxon>Metamonada</taxon>
        <taxon>Diplomonadida</taxon>
        <taxon>Hexamitidae</taxon>
        <taxon>Hexamitinae</taxon>
        <taxon>Hexamita</taxon>
    </lineage>
</organism>
<comment type="caution">
    <text evidence="4">The sequence shown here is derived from an EMBL/GenBank/DDBJ whole genome shotgun (WGS) entry which is preliminary data.</text>
</comment>
<accession>A0AA86RS72</accession>
<dbReference type="EMBL" id="CAXDID020000022">
    <property type="protein sequence ID" value="CAL5987940.1"/>
    <property type="molecule type" value="Genomic_DNA"/>
</dbReference>
<dbReference type="InterPro" id="IPR010736">
    <property type="entry name" value="SHIPPO-rpt"/>
</dbReference>
<evidence type="ECO:0000313" key="6">
    <source>
        <dbReference type="EMBL" id="CAL5987940.1"/>
    </source>
</evidence>
<evidence type="ECO:0000313" key="2">
    <source>
        <dbReference type="EMBL" id="CAI9932223.1"/>
    </source>
</evidence>